<keyword evidence="3" id="KW-1185">Reference proteome</keyword>
<gene>
    <name evidence="2" type="ORF">LTR25_004055</name>
</gene>
<dbReference type="EMBL" id="JAXLQG010000006">
    <property type="protein sequence ID" value="KAK5538513.1"/>
    <property type="molecule type" value="Genomic_DNA"/>
</dbReference>
<proteinExistence type="predicted"/>
<protein>
    <submittedName>
        <fullName evidence="2">Uncharacterized protein</fullName>
    </submittedName>
</protein>
<evidence type="ECO:0000256" key="1">
    <source>
        <dbReference type="SAM" id="MobiDB-lite"/>
    </source>
</evidence>
<reference evidence="2 3" key="1">
    <citation type="submission" date="2023-06" db="EMBL/GenBank/DDBJ databases">
        <title>Black Yeasts Isolated from many extreme environments.</title>
        <authorList>
            <person name="Coleine C."/>
            <person name="Stajich J.E."/>
            <person name="Selbmann L."/>
        </authorList>
    </citation>
    <scope>NUCLEOTIDE SEQUENCE [LARGE SCALE GENOMIC DNA]</scope>
    <source>
        <strain evidence="2 3">CCFEE 5887</strain>
    </source>
</reference>
<evidence type="ECO:0000313" key="2">
    <source>
        <dbReference type="EMBL" id="KAK5538513.1"/>
    </source>
</evidence>
<organism evidence="2 3">
    <name type="scientific">Vermiconidia calcicola</name>
    <dbReference type="NCBI Taxonomy" id="1690605"/>
    <lineage>
        <taxon>Eukaryota</taxon>
        <taxon>Fungi</taxon>
        <taxon>Dikarya</taxon>
        <taxon>Ascomycota</taxon>
        <taxon>Pezizomycotina</taxon>
        <taxon>Dothideomycetes</taxon>
        <taxon>Dothideomycetidae</taxon>
        <taxon>Mycosphaerellales</taxon>
        <taxon>Extremaceae</taxon>
        <taxon>Vermiconidia</taxon>
    </lineage>
</organism>
<name>A0AAV9QDQ2_9PEZI</name>
<accession>A0AAV9QDQ2</accession>
<evidence type="ECO:0000313" key="3">
    <source>
        <dbReference type="Proteomes" id="UP001345827"/>
    </source>
</evidence>
<feature type="region of interest" description="Disordered" evidence="1">
    <location>
        <begin position="37"/>
        <end position="67"/>
    </location>
</feature>
<comment type="caution">
    <text evidence="2">The sequence shown here is derived from an EMBL/GenBank/DDBJ whole genome shotgun (WGS) entry which is preliminary data.</text>
</comment>
<dbReference type="Proteomes" id="UP001345827">
    <property type="component" value="Unassembled WGS sequence"/>
</dbReference>
<dbReference type="AlphaFoldDB" id="A0AAV9QDQ2"/>
<sequence>MAAYLLGFVFTGLSSDQVSDDGFFNEPSTMRPQLTAAAAKDNYSATDDDLPSSSPSPSPSLPSSTASTYQVIARGLPGARIHYAAPSA</sequence>